<organism evidence="4 5">
    <name type="scientific">Paraburkholderia acidisoli</name>
    <dbReference type="NCBI Taxonomy" id="2571748"/>
    <lineage>
        <taxon>Bacteria</taxon>
        <taxon>Pseudomonadati</taxon>
        <taxon>Pseudomonadota</taxon>
        <taxon>Betaproteobacteria</taxon>
        <taxon>Burkholderiales</taxon>
        <taxon>Burkholderiaceae</taxon>
        <taxon>Paraburkholderia</taxon>
    </lineage>
</organism>
<dbReference type="NCBIfam" id="NF005065">
    <property type="entry name" value="PRK06482.1"/>
    <property type="match status" value="1"/>
</dbReference>
<gene>
    <name evidence="4" type="ORF">FAZ98_29720</name>
</gene>
<dbReference type="AlphaFoldDB" id="A0A7Z2GQG2"/>
<keyword evidence="2" id="KW-0560">Oxidoreductase</keyword>
<accession>A0A7Z2GQG2</accession>
<dbReference type="PANTHER" id="PTHR43976">
    <property type="entry name" value="SHORT CHAIN DEHYDROGENASE"/>
    <property type="match status" value="1"/>
</dbReference>
<dbReference type="CDD" id="cd05374">
    <property type="entry name" value="17beta-HSD-like_SDR_c"/>
    <property type="match status" value="1"/>
</dbReference>
<evidence type="ECO:0000313" key="4">
    <source>
        <dbReference type="EMBL" id="QGZ66000.1"/>
    </source>
</evidence>
<evidence type="ECO:0000256" key="1">
    <source>
        <dbReference type="ARBA" id="ARBA00006484"/>
    </source>
</evidence>
<dbReference type="SUPFAM" id="SSF51735">
    <property type="entry name" value="NAD(P)-binding Rossmann-fold domains"/>
    <property type="match status" value="1"/>
</dbReference>
<dbReference type="PANTHER" id="PTHR43976:SF16">
    <property type="entry name" value="SHORT-CHAIN DEHYDROGENASE_REDUCTASE FAMILY PROTEIN"/>
    <property type="match status" value="1"/>
</dbReference>
<evidence type="ECO:0000256" key="2">
    <source>
        <dbReference type="ARBA" id="ARBA00023002"/>
    </source>
</evidence>
<dbReference type="Proteomes" id="UP000433577">
    <property type="component" value="Chromosome 4"/>
</dbReference>
<dbReference type="OrthoDB" id="9789083at2"/>
<name>A0A7Z2GQG2_9BURK</name>
<dbReference type="PRINTS" id="PR00080">
    <property type="entry name" value="SDRFAMILY"/>
</dbReference>
<evidence type="ECO:0000313" key="5">
    <source>
        <dbReference type="Proteomes" id="UP000433577"/>
    </source>
</evidence>
<dbReference type="InterPro" id="IPR002347">
    <property type="entry name" value="SDR_fam"/>
</dbReference>
<dbReference type="InterPro" id="IPR051911">
    <property type="entry name" value="SDR_oxidoreductase"/>
</dbReference>
<dbReference type="Pfam" id="PF00106">
    <property type="entry name" value="adh_short"/>
    <property type="match status" value="1"/>
</dbReference>
<dbReference type="RefSeq" id="WP_158957018.1">
    <property type="nucleotide sequence ID" value="NZ_CP046916.1"/>
</dbReference>
<dbReference type="GO" id="GO:0016491">
    <property type="term" value="F:oxidoreductase activity"/>
    <property type="evidence" value="ECO:0007669"/>
    <property type="project" value="UniProtKB-KW"/>
</dbReference>
<sequence length="279" mass="30020">MTQHYFITGTSSGLGRGLTERLLARGDRVAATVRQADALHELQQRYGDRLLVLQCDLTEARAVQTSVARAFEAFGHLDVIVNNAGYGLFGAAEALSDAQIRRQIDTNLLGSIAVIRAALPGLRAQRKGLIVQVSSEGGQIAYPGFSLYHATKWGIEGFVEAVAKEVAPFGIRCLIVEPGPTSTQFGAGLDHGEWSDAYDGTPVDEVRRAIEGRSGAVFAFADADKTVDAMLHAIDNEPRPLRLALGRSAYTSIRSALQARLAEVEEQEAVANSVMPESR</sequence>
<protein>
    <submittedName>
        <fullName evidence="4">SDR family oxidoreductase</fullName>
    </submittedName>
</protein>
<dbReference type="PRINTS" id="PR00081">
    <property type="entry name" value="GDHRDH"/>
</dbReference>
<proteinExistence type="inferred from homology"/>
<dbReference type="InterPro" id="IPR036291">
    <property type="entry name" value="NAD(P)-bd_dom_sf"/>
</dbReference>
<keyword evidence="5" id="KW-1185">Reference proteome</keyword>
<dbReference type="KEGG" id="pacs:FAZ98_29720"/>
<dbReference type="Gene3D" id="3.40.50.720">
    <property type="entry name" value="NAD(P)-binding Rossmann-like Domain"/>
    <property type="match status" value="1"/>
</dbReference>
<reference evidence="4 5" key="1">
    <citation type="submission" date="2019-12" db="EMBL/GenBank/DDBJ databases">
        <title>Paraburkholderia acidiphila 7Q-K02 sp. nov and Paraburkholderia acidisoli DHF22 sp. nov., two strains isolated from forest soil.</title>
        <authorList>
            <person name="Gao Z."/>
            <person name="Qiu L."/>
        </authorList>
    </citation>
    <scope>NUCLEOTIDE SEQUENCE [LARGE SCALE GENOMIC DNA]</scope>
    <source>
        <strain evidence="4 5">DHF22</strain>
    </source>
</reference>
<evidence type="ECO:0000256" key="3">
    <source>
        <dbReference type="RuleBase" id="RU000363"/>
    </source>
</evidence>
<comment type="similarity">
    <text evidence="1 3">Belongs to the short-chain dehydrogenases/reductases (SDR) family.</text>
</comment>
<dbReference type="EMBL" id="CP046916">
    <property type="protein sequence ID" value="QGZ66000.1"/>
    <property type="molecule type" value="Genomic_DNA"/>
</dbReference>